<dbReference type="SUPFAM" id="SSF51161">
    <property type="entry name" value="Trimeric LpxA-like enzymes"/>
    <property type="match status" value="1"/>
</dbReference>
<dbReference type="Gene3D" id="2.160.10.10">
    <property type="entry name" value="Hexapeptide repeat proteins"/>
    <property type="match status" value="1"/>
</dbReference>
<dbReference type="AlphaFoldDB" id="A0A494VP83"/>
<dbReference type="GO" id="GO:0005829">
    <property type="term" value="C:cytosol"/>
    <property type="evidence" value="ECO:0007669"/>
    <property type="project" value="TreeGrafter"/>
</dbReference>
<proteinExistence type="inferred from homology"/>
<dbReference type="NCBIfam" id="NF007797">
    <property type="entry name" value="PRK10502.1"/>
    <property type="match status" value="1"/>
</dbReference>
<dbReference type="EMBL" id="CP032869">
    <property type="protein sequence ID" value="AYL97266.1"/>
    <property type="molecule type" value="Genomic_DNA"/>
</dbReference>
<dbReference type="InterPro" id="IPR011004">
    <property type="entry name" value="Trimer_LpxA-like_sf"/>
</dbReference>
<dbReference type="KEGG" id="muh:HYN43_018980"/>
<dbReference type="Proteomes" id="UP000270046">
    <property type="component" value="Chromosome"/>
</dbReference>
<evidence type="ECO:0000313" key="4">
    <source>
        <dbReference type="Proteomes" id="UP000270046"/>
    </source>
</evidence>
<evidence type="ECO:0000256" key="1">
    <source>
        <dbReference type="ARBA" id="ARBA00007274"/>
    </source>
</evidence>
<dbReference type="InterPro" id="IPR051159">
    <property type="entry name" value="Hexapeptide_acetyltransf"/>
</dbReference>
<gene>
    <name evidence="3" type="primary">wcaF</name>
    <name evidence="3" type="ORF">HYN43_018980</name>
</gene>
<keyword evidence="4" id="KW-1185">Reference proteome</keyword>
<sequence length="185" mass="20259">MAKTDLSTYNNHPYHPGGTALKRVTWYYLNAFFLKTSLIPSSKFRVALLRLFGARIGKNVTIKPCINIKYPWNLSIGDETWIGENVWIDSLVMITIGAHVCLSQGAVLLTGSHDYKKSSFDLITKGIILEDGVWIGAGAMVNLGITAASHAVLTSGSVATKNLEAYGIYQGNPAVKVRERKIETT</sequence>
<keyword evidence="2 3" id="KW-0808">Transferase</keyword>
<reference evidence="3 4" key="1">
    <citation type="submission" date="2018-10" db="EMBL/GenBank/DDBJ databases">
        <title>Genome sequencing of Mucilaginibacter sp. HYN0043.</title>
        <authorList>
            <person name="Kim M."/>
            <person name="Yi H."/>
        </authorList>
    </citation>
    <scope>NUCLEOTIDE SEQUENCE [LARGE SCALE GENOMIC DNA]</scope>
    <source>
        <strain evidence="3 4">HYN0043</strain>
    </source>
</reference>
<dbReference type="GO" id="GO:0008374">
    <property type="term" value="F:O-acyltransferase activity"/>
    <property type="evidence" value="ECO:0007669"/>
    <property type="project" value="TreeGrafter"/>
</dbReference>
<dbReference type="CDD" id="cd05825">
    <property type="entry name" value="LbH_wcaF_like"/>
    <property type="match status" value="1"/>
</dbReference>
<dbReference type="PANTHER" id="PTHR23416:SF23">
    <property type="entry name" value="ACETYLTRANSFERASE C18B11.09C-RELATED"/>
    <property type="match status" value="1"/>
</dbReference>
<evidence type="ECO:0000256" key="2">
    <source>
        <dbReference type="ARBA" id="ARBA00022679"/>
    </source>
</evidence>
<dbReference type="OrthoDB" id="9814490at2"/>
<protein>
    <submittedName>
        <fullName evidence="3">Colanic acid biosynthesis acetyltransferase WcaF</fullName>
    </submittedName>
</protein>
<organism evidence="3 4">
    <name type="scientific">Mucilaginibacter celer</name>
    <dbReference type="NCBI Taxonomy" id="2305508"/>
    <lineage>
        <taxon>Bacteria</taxon>
        <taxon>Pseudomonadati</taxon>
        <taxon>Bacteroidota</taxon>
        <taxon>Sphingobacteriia</taxon>
        <taxon>Sphingobacteriales</taxon>
        <taxon>Sphingobacteriaceae</taxon>
        <taxon>Mucilaginibacter</taxon>
    </lineage>
</organism>
<evidence type="ECO:0000313" key="3">
    <source>
        <dbReference type="EMBL" id="AYL97266.1"/>
    </source>
</evidence>
<accession>A0A494VP83</accession>
<name>A0A494VP83_9SPHI</name>
<comment type="similarity">
    <text evidence="1">Belongs to the transferase hexapeptide repeat family.</text>
</comment>
<dbReference type="RefSeq" id="WP_119410839.1">
    <property type="nucleotide sequence ID" value="NZ_CP032869.1"/>
</dbReference>
<dbReference type="PANTHER" id="PTHR23416">
    <property type="entry name" value="SIALIC ACID SYNTHASE-RELATED"/>
    <property type="match status" value="1"/>
</dbReference>